<proteinExistence type="predicted"/>
<keyword evidence="1" id="KW-1133">Transmembrane helix</keyword>
<sequence>MIEIVLVSLVALVGLFFAALFTGAAYFAGAGKRWSPDMPGRIYGWFARGVLSFGLIALTVLTAVEIGGLS</sequence>
<dbReference type="RefSeq" id="WP_097278107.1">
    <property type="nucleotide sequence ID" value="NZ_OCNJ01000002.1"/>
</dbReference>
<reference evidence="2 3" key="1">
    <citation type="submission" date="2017-09" db="EMBL/GenBank/DDBJ databases">
        <authorList>
            <person name="Ehlers B."/>
            <person name="Leendertz F.H."/>
        </authorList>
    </citation>
    <scope>NUCLEOTIDE SEQUENCE [LARGE SCALE GENOMIC DNA]</scope>
    <source>
        <strain evidence="2 3">USBA 140</strain>
    </source>
</reference>
<gene>
    <name evidence="2" type="ORF">SAMN05421508_102353</name>
</gene>
<dbReference type="EMBL" id="OCNJ01000002">
    <property type="protein sequence ID" value="SOD92276.1"/>
    <property type="molecule type" value="Genomic_DNA"/>
</dbReference>
<evidence type="ECO:0000256" key="1">
    <source>
        <dbReference type="SAM" id="Phobius"/>
    </source>
</evidence>
<accession>A0A286GAJ8</accession>
<dbReference type="Proteomes" id="UP000219621">
    <property type="component" value="Unassembled WGS sequence"/>
</dbReference>
<keyword evidence="3" id="KW-1185">Reference proteome</keyword>
<evidence type="ECO:0000313" key="3">
    <source>
        <dbReference type="Proteomes" id="UP000219621"/>
    </source>
</evidence>
<evidence type="ECO:0000313" key="2">
    <source>
        <dbReference type="EMBL" id="SOD92276.1"/>
    </source>
</evidence>
<name>A0A286GAJ8_9PROT</name>
<keyword evidence="1" id="KW-0812">Transmembrane</keyword>
<keyword evidence="1" id="KW-0472">Membrane</keyword>
<protein>
    <submittedName>
        <fullName evidence="2">Uncharacterized protein</fullName>
    </submittedName>
</protein>
<feature type="transmembrane region" description="Helical" evidence="1">
    <location>
        <begin position="43"/>
        <end position="64"/>
    </location>
</feature>
<organism evidence="2 3">
    <name type="scientific">Caenispirillum bisanense</name>
    <dbReference type="NCBI Taxonomy" id="414052"/>
    <lineage>
        <taxon>Bacteria</taxon>
        <taxon>Pseudomonadati</taxon>
        <taxon>Pseudomonadota</taxon>
        <taxon>Alphaproteobacteria</taxon>
        <taxon>Rhodospirillales</taxon>
        <taxon>Novispirillaceae</taxon>
        <taxon>Caenispirillum</taxon>
    </lineage>
</organism>
<dbReference type="AlphaFoldDB" id="A0A286GAJ8"/>